<sequence>MLTLGVLGRRVLPPRAWPRTASPAPSVQVVRLAGDPAVGGILWAPHSRALGYARPARGTRGAAR</sequence>
<organism evidence="1 2">
    <name type="scientific">Streptomyces caledonius</name>
    <dbReference type="NCBI Taxonomy" id="3134107"/>
    <lineage>
        <taxon>Bacteria</taxon>
        <taxon>Bacillati</taxon>
        <taxon>Actinomycetota</taxon>
        <taxon>Actinomycetes</taxon>
        <taxon>Kitasatosporales</taxon>
        <taxon>Streptomycetaceae</taxon>
        <taxon>Streptomyces</taxon>
    </lineage>
</organism>
<dbReference type="EMBL" id="JBBKAM010000002">
    <property type="protein sequence ID" value="MEJ8643258.1"/>
    <property type="molecule type" value="Genomic_DNA"/>
</dbReference>
<name>A0ABU8U5U8_9ACTN</name>
<proteinExistence type="predicted"/>
<evidence type="ECO:0000313" key="1">
    <source>
        <dbReference type="EMBL" id="MEJ8643258.1"/>
    </source>
</evidence>
<reference evidence="1 2" key="1">
    <citation type="submission" date="2024-03" db="EMBL/GenBank/DDBJ databases">
        <title>Novel Streptomyces species of biotechnological and ecological value are a feature of Machair soil.</title>
        <authorList>
            <person name="Prole J.R."/>
            <person name="Goodfellow M."/>
            <person name="Allenby N."/>
            <person name="Ward A.C."/>
        </authorList>
    </citation>
    <scope>NUCLEOTIDE SEQUENCE [LARGE SCALE GENOMIC DNA]</scope>
    <source>
        <strain evidence="1 2">MS1.HAVA.3</strain>
    </source>
</reference>
<comment type="caution">
    <text evidence="1">The sequence shown here is derived from an EMBL/GenBank/DDBJ whole genome shotgun (WGS) entry which is preliminary data.</text>
</comment>
<gene>
    <name evidence="1" type="ORF">WKI68_21430</name>
</gene>
<dbReference type="Proteomes" id="UP001382904">
    <property type="component" value="Unassembled WGS sequence"/>
</dbReference>
<protein>
    <submittedName>
        <fullName evidence="1">Uncharacterized protein</fullName>
    </submittedName>
</protein>
<evidence type="ECO:0000313" key="2">
    <source>
        <dbReference type="Proteomes" id="UP001382904"/>
    </source>
</evidence>
<keyword evidence="2" id="KW-1185">Reference proteome</keyword>
<accession>A0ABU8U5U8</accession>